<dbReference type="Pfam" id="PF00534">
    <property type="entry name" value="Glycos_transf_1"/>
    <property type="match status" value="1"/>
</dbReference>
<accession>A0A811T4Q6</accession>
<reference evidence="2" key="1">
    <citation type="submission" date="2020-10" db="EMBL/GenBank/DDBJ databases">
        <authorList>
            <person name="Hahn C.J."/>
            <person name="Laso-Perez R."/>
            <person name="Vulcano F."/>
            <person name="Vaziourakis K.-M."/>
            <person name="Stokke R."/>
            <person name="Steen I.H."/>
            <person name="Teske A."/>
            <person name="Boetius A."/>
            <person name="Liebeke M."/>
            <person name="Amann R."/>
            <person name="Knittel K."/>
        </authorList>
    </citation>
    <scope>NUCLEOTIDE SEQUENCE</scope>
    <source>
        <strain evidence="2">Gfbio:e3339647-f889-4370-9287-4fb5cb688e4c:AG393N10_GoMArc1</strain>
    </source>
</reference>
<dbReference type="InterPro" id="IPR001296">
    <property type="entry name" value="Glyco_trans_1"/>
</dbReference>
<evidence type="ECO:0000313" key="3">
    <source>
        <dbReference type="Proteomes" id="UP000637195"/>
    </source>
</evidence>
<gene>
    <name evidence="2" type="ORF">ANIMEMIM_00278</name>
</gene>
<sequence length="398" mass="46194">MYKKINKIKKYIPPSIWNVLKSAYEKYNRPIKNYFKTDIKESVLISYITYPFKRGINLSHTNATEALEIAKIFHEIGYNVDIVDYSYEGNLNYDKYSVIFGFGEPLINSFYYRNHKILTIYYGTGMHVIHQNHATLKRIEEVYKKKDEWLLESGRIVDKAWSVQTSLVDNIITLGNEEVVNSYQKYFSRKIYNIPISYYKIFDHNEILKNKNFGDAKNHFLWFGSSGLIHKGLDLLLEVFKELPDLHLHICGPIDNESKFKAVYHEELYNTKNIHTYGFMNIQSNLFKDIVSKCAFTIFPSCSEGEPGSVVNVMVYGLIPIVSKMANIRIKDFGMEIRELTHASIKESIIKATGLSEDEIKERSMKCAGDTISNHSIGKYSYELKKALIDILEKKNEL</sequence>
<organism evidence="2 3">
    <name type="scientific">Candidatus Argoarchaeum ethanivorans</name>
    <dbReference type="NCBI Taxonomy" id="2608793"/>
    <lineage>
        <taxon>Archaea</taxon>
        <taxon>Methanobacteriati</taxon>
        <taxon>Methanobacteriota</taxon>
        <taxon>Stenosarchaea group</taxon>
        <taxon>Methanomicrobia</taxon>
        <taxon>Methanosarcinales</taxon>
        <taxon>Methanosarcinales incertae sedis</taxon>
        <taxon>GOM Arc I cluster</taxon>
        <taxon>Candidatus Argoarchaeum</taxon>
    </lineage>
</organism>
<evidence type="ECO:0000313" key="2">
    <source>
        <dbReference type="EMBL" id="CAD6492164.1"/>
    </source>
</evidence>
<evidence type="ECO:0000259" key="1">
    <source>
        <dbReference type="Pfam" id="PF00534"/>
    </source>
</evidence>
<feature type="domain" description="Glycosyl transferase family 1" evidence="1">
    <location>
        <begin position="215"/>
        <end position="326"/>
    </location>
</feature>
<comment type="caution">
    <text evidence="2">The sequence shown here is derived from an EMBL/GenBank/DDBJ whole genome shotgun (WGS) entry which is preliminary data.</text>
</comment>
<dbReference type="EMBL" id="CAJHIM010000023">
    <property type="protein sequence ID" value="CAD6492164.1"/>
    <property type="molecule type" value="Genomic_DNA"/>
</dbReference>
<dbReference type="AlphaFoldDB" id="A0A811T4Q6"/>
<dbReference type="Gene3D" id="3.40.50.2000">
    <property type="entry name" value="Glycogen Phosphorylase B"/>
    <property type="match status" value="1"/>
</dbReference>
<dbReference type="SUPFAM" id="SSF53756">
    <property type="entry name" value="UDP-Glycosyltransferase/glycogen phosphorylase"/>
    <property type="match status" value="1"/>
</dbReference>
<dbReference type="Proteomes" id="UP000637195">
    <property type="component" value="Unassembled WGS sequence"/>
</dbReference>
<dbReference type="GO" id="GO:0016757">
    <property type="term" value="F:glycosyltransferase activity"/>
    <property type="evidence" value="ECO:0007669"/>
    <property type="project" value="InterPro"/>
</dbReference>
<name>A0A811T4Q6_9EURY</name>
<proteinExistence type="predicted"/>
<keyword evidence="2" id="KW-0808">Transferase</keyword>
<protein>
    <submittedName>
        <fullName evidence="2">Glycosyl transferases group 1</fullName>
    </submittedName>
</protein>
<dbReference type="PANTHER" id="PTHR12526:SF630">
    <property type="entry name" value="GLYCOSYLTRANSFERASE"/>
    <property type="match status" value="1"/>
</dbReference>
<dbReference type="PANTHER" id="PTHR12526">
    <property type="entry name" value="GLYCOSYLTRANSFERASE"/>
    <property type="match status" value="1"/>
</dbReference>